<reference evidence="1 2" key="1">
    <citation type="submission" date="2019-08" db="EMBL/GenBank/DDBJ databases">
        <authorList>
            <person name="Peeters C."/>
        </authorList>
    </citation>
    <scope>NUCLEOTIDE SEQUENCE [LARGE SCALE GENOMIC DNA]</scope>
    <source>
        <strain evidence="1 2">LMG 31116</strain>
    </source>
</reference>
<dbReference type="EMBL" id="CABPSD010000026">
    <property type="protein sequence ID" value="VVE51478.1"/>
    <property type="molecule type" value="Genomic_DNA"/>
</dbReference>
<name>A0A5E4YSX6_9BURK</name>
<sequence>MSEIAVSVSVSVDQSAVDAATSQFEADVLKSVRVTVGRTVPSVCIGCGAVRQSNGEMPCDH</sequence>
<evidence type="ECO:0000313" key="1">
    <source>
        <dbReference type="EMBL" id="VVE51478.1"/>
    </source>
</evidence>
<organism evidence="1 2">
    <name type="scientific">Pandoraea morbifera</name>
    <dbReference type="NCBI Taxonomy" id="2508300"/>
    <lineage>
        <taxon>Bacteria</taxon>
        <taxon>Pseudomonadati</taxon>
        <taxon>Pseudomonadota</taxon>
        <taxon>Betaproteobacteria</taxon>
        <taxon>Burkholderiales</taxon>
        <taxon>Burkholderiaceae</taxon>
        <taxon>Pandoraea</taxon>
    </lineage>
</organism>
<keyword evidence="2" id="KW-1185">Reference proteome</keyword>
<dbReference type="AlphaFoldDB" id="A0A5E4YSX6"/>
<dbReference type="Proteomes" id="UP000368474">
    <property type="component" value="Unassembled WGS sequence"/>
</dbReference>
<evidence type="ECO:0000313" key="2">
    <source>
        <dbReference type="Proteomes" id="UP000368474"/>
    </source>
</evidence>
<protein>
    <submittedName>
        <fullName evidence="1">Uncharacterized protein</fullName>
    </submittedName>
</protein>
<accession>A0A5E4YSX6</accession>
<gene>
    <name evidence="1" type="ORF">PMO31116_04686</name>
</gene>
<proteinExistence type="predicted"/>